<dbReference type="GO" id="GO:0005524">
    <property type="term" value="F:ATP binding"/>
    <property type="evidence" value="ECO:0007669"/>
    <property type="project" value="UniProtKB-UniRule"/>
</dbReference>
<dbReference type="GO" id="GO:0006400">
    <property type="term" value="P:tRNA modification"/>
    <property type="evidence" value="ECO:0007669"/>
    <property type="project" value="TreeGrafter"/>
</dbReference>
<dbReference type="GO" id="GO:0052381">
    <property type="term" value="F:tRNA dimethylallyltransferase activity"/>
    <property type="evidence" value="ECO:0007669"/>
    <property type="project" value="UniProtKB-UniRule"/>
</dbReference>
<evidence type="ECO:0000256" key="1">
    <source>
        <dbReference type="ARBA" id="ARBA00001946"/>
    </source>
</evidence>
<dbReference type="AlphaFoldDB" id="A0A841RDW4"/>
<proteinExistence type="inferred from homology"/>
<gene>
    <name evidence="10" type="primary">miaA</name>
    <name evidence="14" type="ORF">HNR50_002491</name>
</gene>
<keyword evidence="15" id="KW-1185">Reference proteome</keyword>
<evidence type="ECO:0000313" key="15">
    <source>
        <dbReference type="Proteomes" id="UP000587760"/>
    </source>
</evidence>
<comment type="similarity">
    <text evidence="3 10 13">Belongs to the IPP transferase family.</text>
</comment>
<feature type="site" description="Interaction with substrate tRNA" evidence="10">
    <location>
        <position position="87"/>
    </location>
</feature>
<dbReference type="EMBL" id="JACHGJ010000004">
    <property type="protein sequence ID" value="MBB6480818.1"/>
    <property type="molecule type" value="Genomic_DNA"/>
</dbReference>
<dbReference type="Gene3D" id="1.10.20.140">
    <property type="match status" value="1"/>
</dbReference>
<comment type="catalytic activity">
    <reaction evidence="9 10 11">
        <text>adenosine(37) in tRNA + dimethylallyl diphosphate = N(6)-dimethylallyladenosine(37) in tRNA + diphosphate</text>
        <dbReference type="Rhea" id="RHEA:26482"/>
        <dbReference type="Rhea" id="RHEA-COMP:10162"/>
        <dbReference type="Rhea" id="RHEA-COMP:10375"/>
        <dbReference type="ChEBI" id="CHEBI:33019"/>
        <dbReference type="ChEBI" id="CHEBI:57623"/>
        <dbReference type="ChEBI" id="CHEBI:74411"/>
        <dbReference type="ChEBI" id="CHEBI:74415"/>
        <dbReference type="EC" id="2.5.1.75"/>
    </reaction>
</comment>
<evidence type="ECO:0000256" key="7">
    <source>
        <dbReference type="ARBA" id="ARBA00022840"/>
    </source>
</evidence>
<evidence type="ECO:0000256" key="11">
    <source>
        <dbReference type="RuleBase" id="RU003783"/>
    </source>
</evidence>
<evidence type="ECO:0000256" key="3">
    <source>
        <dbReference type="ARBA" id="ARBA00005842"/>
    </source>
</evidence>
<evidence type="ECO:0000256" key="6">
    <source>
        <dbReference type="ARBA" id="ARBA00022741"/>
    </source>
</evidence>
<comment type="function">
    <text evidence="2 10 12">Catalyzes the transfer of a dimethylallyl group onto the adenine at position 37 in tRNAs that read codons beginning with uridine, leading to the formation of N6-(dimethylallyl)adenosine (i(6)A).</text>
</comment>
<comment type="caution">
    <text evidence="14">The sequence shown here is derived from an EMBL/GenBank/DDBJ whole genome shotgun (WGS) entry which is preliminary data.</text>
</comment>
<organism evidence="14 15">
    <name type="scientific">Spirochaeta isovalerica</name>
    <dbReference type="NCBI Taxonomy" id="150"/>
    <lineage>
        <taxon>Bacteria</taxon>
        <taxon>Pseudomonadati</taxon>
        <taxon>Spirochaetota</taxon>
        <taxon>Spirochaetia</taxon>
        <taxon>Spirochaetales</taxon>
        <taxon>Spirochaetaceae</taxon>
        <taxon>Spirochaeta</taxon>
    </lineage>
</organism>
<dbReference type="NCBIfam" id="TIGR00174">
    <property type="entry name" value="miaA"/>
    <property type="match status" value="1"/>
</dbReference>
<keyword evidence="8 10" id="KW-0460">Magnesium</keyword>
<keyword evidence="5 10" id="KW-0819">tRNA processing</keyword>
<comment type="cofactor">
    <cofactor evidence="1 10">
        <name>Mg(2+)</name>
        <dbReference type="ChEBI" id="CHEBI:18420"/>
    </cofactor>
</comment>
<dbReference type="Pfam" id="PF01715">
    <property type="entry name" value="IPPT"/>
    <property type="match status" value="1"/>
</dbReference>
<evidence type="ECO:0000256" key="4">
    <source>
        <dbReference type="ARBA" id="ARBA00022679"/>
    </source>
</evidence>
<evidence type="ECO:0000256" key="2">
    <source>
        <dbReference type="ARBA" id="ARBA00003213"/>
    </source>
</evidence>
<dbReference type="InterPro" id="IPR027417">
    <property type="entry name" value="P-loop_NTPase"/>
</dbReference>
<dbReference type="Gene3D" id="3.40.50.300">
    <property type="entry name" value="P-loop containing nucleotide triphosphate hydrolases"/>
    <property type="match status" value="1"/>
</dbReference>
<reference evidence="14 15" key="1">
    <citation type="submission" date="2020-08" db="EMBL/GenBank/DDBJ databases">
        <title>Genomic Encyclopedia of Type Strains, Phase IV (KMG-IV): sequencing the most valuable type-strain genomes for metagenomic binning, comparative biology and taxonomic classification.</title>
        <authorList>
            <person name="Goeker M."/>
        </authorList>
    </citation>
    <scope>NUCLEOTIDE SEQUENCE [LARGE SCALE GENOMIC DNA]</scope>
    <source>
        <strain evidence="14 15">DSM 2461</strain>
    </source>
</reference>
<comment type="subunit">
    <text evidence="10">Monomer.</text>
</comment>
<keyword evidence="7 10" id="KW-0067">ATP-binding</keyword>
<protein>
    <recommendedName>
        <fullName evidence="10">tRNA dimethylallyltransferase</fullName>
        <ecNumber evidence="10">2.5.1.75</ecNumber>
    </recommendedName>
    <alternativeName>
        <fullName evidence="10">Dimethylallyl diphosphate:tRNA dimethylallyltransferase</fullName>
        <shortName evidence="10">DMAPP:tRNA dimethylallyltransferase</shortName>
        <shortName evidence="10">DMATase</shortName>
    </alternativeName>
    <alternativeName>
        <fullName evidence="10">Isopentenyl-diphosphate:tRNA isopentenyltransferase</fullName>
        <shortName evidence="10">IPP transferase</shortName>
        <shortName evidence="10">IPPT</shortName>
        <shortName evidence="10">IPTase</shortName>
    </alternativeName>
</protein>
<evidence type="ECO:0000256" key="5">
    <source>
        <dbReference type="ARBA" id="ARBA00022694"/>
    </source>
</evidence>
<keyword evidence="4 10" id="KW-0808">Transferase</keyword>
<feature type="site" description="Interaction with substrate tRNA" evidence="10">
    <location>
        <position position="65"/>
    </location>
</feature>
<dbReference type="Proteomes" id="UP000587760">
    <property type="component" value="Unassembled WGS sequence"/>
</dbReference>
<sequence>MQVYRGLDIGSAKPDRAYLEKLPHHLIDVRDPHEQFTAGDFVREADRLIPEILSRDRIPVLSGGTAFYFKNFLYGLPEIPSVDPSIRDELNRLVNKKGLGPLYEELQICDPPTAKRLNRNDSSRIVRAVEVFRGTGKPLSAFEVSHEQRVPYRVRIIGLERDRSELYSRIDRRVDIMFNQGLVGEVRRLISRGLTADLPAMKGIGYSEFFHMMNRGCMTLEDLKDTIKQDSRRYAKRQITFFKSLDGVKWFSPLDRGGIMREVFP</sequence>
<comment type="caution">
    <text evidence="10">Lacks conserved residue(s) required for the propagation of feature annotation.</text>
</comment>
<dbReference type="SUPFAM" id="SSF52540">
    <property type="entry name" value="P-loop containing nucleoside triphosphate hydrolases"/>
    <property type="match status" value="1"/>
</dbReference>
<evidence type="ECO:0000256" key="12">
    <source>
        <dbReference type="RuleBase" id="RU003784"/>
    </source>
</evidence>
<keyword evidence="6 10" id="KW-0547">Nucleotide-binding</keyword>
<accession>A0A841RDW4</accession>
<evidence type="ECO:0000256" key="8">
    <source>
        <dbReference type="ARBA" id="ARBA00022842"/>
    </source>
</evidence>
<evidence type="ECO:0000256" key="9">
    <source>
        <dbReference type="ARBA" id="ARBA00049563"/>
    </source>
</evidence>
<dbReference type="PANTHER" id="PTHR11088:SF60">
    <property type="entry name" value="TRNA DIMETHYLALLYLTRANSFERASE"/>
    <property type="match status" value="1"/>
</dbReference>
<evidence type="ECO:0000256" key="10">
    <source>
        <dbReference type="HAMAP-Rule" id="MF_00185"/>
    </source>
</evidence>
<dbReference type="EC" id="2.5.1.75" evidence="10"/>
<evidence type="ECO:0000256" key="13">
    <source>
        <dbReference type="RuleBase" id="RU003785"/>
    </source>
</evidence>
<dbReference type="HAMAP" id="MF_00185">
    <property type="entry name" value="IPP_trans"/>
    <property type="match status" value="1"/>
</dbReference>
<dbReference type="PANTHER" id="PTHR11088">
    <property type="entry name" value="TRNA DIMETHYLALLYLTRANSFERASE"/>
    <property type="match status" value="1"/>
</dbReference>
<evidence type="ECO:0000313" key="14">
    <source>
        <dbReference type="EMBL" id="MBB6480818.1"/>
    </source>
</evidence>
<dbReference type="InterPro" id="IPR018022">
    <property type="entry name" value="IPT"/>
</dbReference>
<dbReference type="InterPro" id="IPR039657">
    <property type="entry name" value="Dimethylallyltransferase"/>
</dbReference>
<name>A0A841RDW4_9SPIO</name>